<evidence type="ECO:0000256" key="4">
    <source>
        <dbReference type="ARBA" id="ARBA00022722"/>
    </source>
</evidence>
<evidence type="ECO:0000256" key="7">
    <source>
        <dbReference type="ARBA" id="ARBA00022918"/>
    </source>
</evidence>
<dbReference type="PANTHER" id="PTHR24559:SF435">
    <property type="entry name" value="RIBONUCLEASE H"/>
    <property type="match status" value="1"/>
</dbReference>
<feature type="region of interest" description="Disordered" evidence="8">
    <location>
        <begin position="246"/>
        <end position="280"/>
    </location>
</feature>
<keyword evidence="10" id="KW-1185">Reference proteome</keyword>
<dbReference type="GeneID" id="116224731"/>
<reference evidence="11" key="1">
    <citation type="submission" date="2025-08" db="UniProtKB">
        <authorList>
            <consortium name="RefSeq"/>
        </authorList>
    </citation>
    <scope>IDENTIFICATION</scope>
</reference>
<dbReference type="CDD" id="cd01647">
    <property type="entry name" value="RT_LTR"/>
    <property type="match status" value="1"/>
</dbReference>
<evidence type="ECO:0000256" key="5">
    <source>
        <dbReference type="ARBA" id="ARBA00022759"/>
    </source>
</evidence>
<evidence type="ECO:0000256" key="1">
    <source>
        <dbReference type="ARBA" id="ARBA00022670"/>
    </source>
</evidence>
<dbReference type="AlphaFoldDB" id="A0A6P8H0V5"/>
<dbReference type="InterPro" id="IPR053134">
    <property type="entry name" value="RNA-dir_DNA_polymerase"/>
</dbReference>
<evidence type="ECO:0000256" key="8">
    <source>
        <dbReference type="SAM" id="MobiDB-lite"/>
    </source>
</evidence>
<feature type="region of interest" description="Disordered" evidence="8">
    <location>
        <begin position="839"/>
        <end position="865"/>
    </location>
</feature>
<gene>
    <name evidence="11" type="primary">LOC116224731</name>
</gene>
<dbReference type="GO" id="GO:0006508">
    <property type="term" value="P:proteolysis"/>
    <property type="evidence" value="ECO:0007669"/>
    <property type="project" value="UniProtKB-KW"/>
</dbReference>
<keyword evidence="7" id="KW-0695">RNA-directed DNA polymerase</keyword>
<feature type="compositionally biased region" description="Polar residues" evidence="8">
    <location>
        <begin position="246"/>
        <end position="261"/>
    </location>
</feature>
<evidence type="ECO:0000313" key="11">
    <source>
        <dbReference type="RefSeq" id="XP_031441357.2"/>
    </source>
</evidence>
<organism evidence="10 11">
    <name type="scientific">Clupea harengus</name>
    <name type="common">Atlantic herring</name>
    <dbReference type="NCBI Taxonomy" id="7950"/>
    <lineage>
        <taxon>Eukaryota</taxon>
        <taxon>Metazoa</taxon>
        <taxon>Chordata</taxon>
        <taxon>Craniata</taxon>
        <taxon>Vertebrata</taxon>
        <taxon>Euteleostomi</taxon>
        <taxon>Actinopterygii</taxon>
        <taxon>Neopterygii</taxon>
        <taxon>Teleostei</taxon>
        <taxon>Clupei</taxon>
        <taxon>Clupeiformes</taxon>
        <taxon>Clupeoidei</taxon>
        <taxon>Clupeidae</taxon>
        <taxon>Clupea</taxon>
    </lineage>
</organism>
<dbReference type="PROSITE" id="PS50878">
    <property type="entry name" value="RT_POL"/>
    <property type="match status" value="1"/>
</dbReference>
<dbReference type="KEGG" id="char:116224731"/>
<keyword evidence="6" id="KW-0378">Hydrolase</keyword>
<keyword evidence="4" id="KW-0540">Nuclease</keyword>
<proteinExistence type="predicted"/>
<dbReference type="InterPro" id="IPR000477">
    <property type="entry name" value="RT_dom"/>
</dbReference>
<dbReference type="Proteomes" id="UP000515152">
    <property type="component" value="Unplaced"/>
</dbReference>
<sequence>MTEPGSSTSPRMMPIYTGSMIISKFRGKDSDCSLGEWKRQLNTLFNLQNIPVEFRADFTLSCLEGTAKRQILILPQERRKTAELIFKKLEELYGDQASASVLRAQFFNITQEPQEDIDSFALRIQEHFARLKRRDARGLRDEDVLLRDVLIDGLRDPAMRGEFRSKVLLNDDVTFEQVKTEMLVRERAYGAKQDQVQCFATRGHSSSLNSDLEQMKRQLKEEMNDQIASKFKELSQCLISEIRTELQQASPRRAQQTSTQGRNHHTPDRRAPWRPAANQYDEQDTGSQVTLMRESFFQEHFGQQGALLEDPSAWLALQAANGLAIPYLGYVLLDVKVGDVLFPGCGVVVVKDHCLANTNGLVGTNIIKHCWDTLTKDNLTVPSLSSERFQQQSWRNAMRVCAKEARFAASDGFTGYVRTINRYPLEIPGHSEVLVWGRTKAGIQKRDYQCLVEPFGESDVLTARAVSTVKQGRLPIRVRNISSTPVYLRRHQKLAKAFVVEPADIVQDTDVSMSRVGEQVVQVSLTQVKQDLKDRPALVDVNNIDISPAQRLKLQELLHKHQAVFSCHDEDYGKTSTIQHVIPTGDAAPVRGRHSHVPRHLYQEVKTLIQGMIDSKIVRPSTSPWASPIVLVRKKDGTLRFCVDYRKLNLLTHKDAYPLPRIEESLASLTNAKFFSTLDLHSGYWQVQMAPKDREKTAFTTPMGLYEFDRMAFGLCNAPSTFQRLMQTCLGDQNQESLLIYLDDVIVFSPDFDTHLTHLDVIFSRLTSHGLKLKPSKCCLLRQEVQYLGHRVSNKGVSPDPDKMPATEAWGQCSPRCRGVRSESSLSLAGAYIQLKEMTRQQSQTRGKSERDWRYQASGRFSRQQ</sequence>
<protein>
    <submittedName>
        <fullName evidence="11">Uncharacterized protein LOC116224731 isoform X1</fullName>
    </submittedName>
</protein>
<evidence type="ECO:0000256" key="3">
    <source>
        <dbReference type="ARBA" id="ARBA00022695"/>
    </source>
</evidence>
<keyword evidence="2" id="KW-0808">Transferase</keyword>
<dbReference type="PANTHER" id="PTHR24559">
    <property type="entry name" value="TRANSPOSON TY3-I GAG-POL POLYPROTEIN"/>
    <property type="match status" value="1"/>
</dbReference>
<dbReference type="RefSeq" id="XP_031441357.2">
    <property type="nucleotide sequence ID" value="XM_031585497.2"/>
</dbReference>
<feature type="domain" description="Reverse transcriptase" evidence="9">
    <location>
        <begin position="613"/>
        <end position="792"/>
    </location>
</feature>
<dbReference type="OrthoDB" id="4369127at2759"/>
<accession>A0A6P8H0V5</accession>
<keyword evidence="3" id="KW-0548">Nucleotidyltransferase</keyword>
<evidence type="ECO:0000313" key="10">
    <source>
        <dbReference type="Proteomes" id="UP000515152"/>
    </source>
</evidence>
<evidence type="ECO:0000256" key="2">
    <source>
        <dbReference type="ARBA" id="ARBA00022679"/>
    </source>
</evidence>
<dbReference type="GO" id="GO:0003964">
    <property type="term" value="F:RNA-directed DNA polymerase activity"/>
    <property type="evidence" value="ECO:0007669"/>
    <property type="project" value="UniProtKB-KW"/>
</dbReference>
<keyword evidence="5" id="KW-0255">Endonuclease</keyword>
<evidence type="ECO:0000259" key="9">
    <source>
        <dbReference type="PROSITE" id="PS50878"/>
    </source>
</evidence>
<dbReference type="Pfam" id="PF00078">
    <property type="entry name" value="RVT_1"/>
    <property type="match status" value="1"/>
</dbReference>
<dbReference type="FunFam" id="3.10.10.10:FF:000007">
    <property type="entry name" value="Retrovirus-related Pol polyprotein from transposon 17.6-like Protein"/>
    <property type="match status" value="1"/>
</dbReference>
<keyword evidence="1" id="KW-0645">Protease</keyword>
<evidence type="ECO:0000256" key="6">
    <source>
        <dbReference type="ARBA" id="ARBA00022801"/>
    </source>
</evidence>
<name>A0A6P8H0V5_CLUHA</name>
<dbReference type="GO" id="GO:0008233">
    <property type="term" value="F:peptidase activity"/>
    <property type="evidence" value="ECO:0007669"/>
    <property type="project" value="UniProtKB-KW"/>
</dbReference>
<dbReference type="GO" id="GO:0004519">
    <property type="term" value="F:endonuclease activity"/>
    <property type="evidence" value="ECO:0007669"/>
    <property type="project" value="UniProtKB-KW"/>
</dbReference>